<dbReference type="GO" id="GO:0003700">
    <property type="term" value="F:DNA-binding transcription factor activity"/>
    <property type="evidence" value="ECO:0007669"/>
    <property type="project" value="InterPro"/>
</dbReference>
<organism evidence="3 4">
    <name type="scientific">Yoonia tamlensis</name>
    <dbReference type="NCBI Taxonomy" id="390270"/>
    <lineage>
        <taxon>Bacteria</taxon>
        <taxon>Pseudomonadati</taxon>
        <taxon>Pseudomonadota</taxon>
        <taxon>Alphaproteobacteria</taxon>
        <taxon>Rhodobacterales</taxon>
        <taxon>Paracoccaceae</taxon>
        <taxon>Yoonia</taxon>
    </lineage>
</organism>
<dbReference type="Pfam" id="PF13411">
    <property type="entry name" value="MerR_1"/>
    <property type="match status" value="1"/>
</dbReference>
<keyword evidence="4" id="KW-1185">Reference proteome</keyword>
<dbReference type="InterPro" id="IPR000551">
    <property type="entry name" value="MerR-type_HTH_dom"/>
</dbReference>
<evidence type="ECO:0000259" key="2">
    <source>
        <dbReference type="PROSITE" id="PS50937"/>
    </source>
</evidence>
<protein>
    <submittedName>
        <fullName evidence="3">DNA-binding transcriptional regulator, MerR family</fullName>
    </submittedName>
</protein>
<reference evidence="4" key="1">
    <citation type="submission" date="2016-10" db="EMBL/GenBank/DDBJ databases">
        <authorList>
            <person name="Varghese N."/>
            <person name="Submissions S."/>
        </authorList>
    </citation>
    <scope>NUCLEOTIDE SEQUENCE [LARGE SCALE GENOMIC DNA]</scope>
    <source>
        <strain evidence="4">DSM 26879</strain>
    </source>
</reference>
<evidence type="ECO:0000313" key="3">
    <source>
        <dbReference type="EMBL" id="SFR33834.1"/>
    </source>
</evidence>
<dbReference type="PRINTS" id="PR00040">
    <property type="entry name" value="HTHMERR"/>
</dbReference>
<dbReference type="SMART" id="SM00422">
    <property type="entry name" value="HTH_MERR"/>
    <property type="match status" value="1"/>
</dbReference>
<evidence type="ECO:0000313" key="4">
    <source>
        <dbReference type="Proteomes" id="UP000199478"/>
    </source>
</evidence>
<dbReference type="STRING" id="390270.SAMN04488005_0558"/>
<dbReference type="SUPFAM" id="SSF46955">
    <property type="entry name" value="Putative DNA-binding domain"/>
    <property type="match status" value="1"/>
</dbReference>
<dbReference type="RefSeq" id="WP_090196148.1">
    <property type="nucleotide sequence ID" value="NZ_FOYP01000001.1"/>
</dbReference>
<dbReference type="PANTHER" id="PTHR30204:SF92">
    <property type="entry name" value="HTH-TYPE TRANSCRIPTIONAL REGULATOR ZNTR"/>
    <property type="match status" value="1"/>
</dbReference>
<dbReference type="AlphaFoldDB" id="A0A1I6FV82"/>
<dbReference type="CDD" id="cd04785">
    <property type="entry name" value="HTH_CadR-PbrR-like"/>
    <property type="match status" value="1"/>
</dbReference>
<proteinExistence type="predicted"/>
<dbReference type="PROSITE" id="PS50937">
    <property type="entry name" value="HTH_MERR_2"/>
    <property type="match status" value="1"/>
</dbReference>
<dbReference type="PANTHER" id="PTHR30204">
    <property type="entry name" value="REDOX-CYCLING DRUG-SENSING TRANSCRIPTIONAL ACTIVATOR SOXR"/>
    <property type="match status" value="1"/>
</dbReference>
<gene>
    <name evidence="3" type="ORF">SAMN04488005_0558</name>
</gene>
<accession>A0A1I6FV82</accession>
<dbReference type="GO" id="GO:0003677">
    <property type="term" value="F:DNA binding"/>
    <property type="evidence" value="ECO:0007669"/>
    <property type="project" value="UniProtKB-KW"/>
</dbReference>
<dbReference type="OrthoDB" id="9802944at2"/>
<keyword evidence="1 3" id="KW-0238">DNA-binding</keyword>
<feature type="domain" description="HTH merR-type" evidence="2">
    <location>
        <begin position="1"/>
        <end position="70"/>
    </location>
</feature>
<dbReference type="InterPro" id="IPR047057">
    <property type="entry name" value="MerR_fam"/>
</dbReference>
<dbReference type="Gene3D" id="1.10.1660.10">
    <property type="match status" value="1"/>
</dbReference>
<evidence type="ECO:0000256" key="1">
    <source>
        <dbReference type="ARBA" id="ARBA00023125"/>
    </source>
</evidence>
<dbReference type="EMBL" id="FOYP01000001">
    <property type="protein sequence ID" value="SFR33834.1"/>
    <property type="molecule type" value="Genomic_DNA"/>
</dbReference>
<dbReference type="PROSITE" id="PS00552">
    <property type="entry name" value="HTH_MERR_1"/>
    <property type="match status" value="1"/>
</dbReference>
<sequence>MFSIGALSDRTGVKIATIRYYEDMGLLPPPERTAGNQRRYSQSGLDRLAFIKHARDLGFAIDAIKALITLHDHPDRSCAQANAIAQTQLADVQSKIARLRRLETELSRIATNCYGAGRAGDCYVLTSLADHDLCQTKH</sequence>
<dbReference type="Proteomes" id="UP000199478">
    <property type="component" value="Unassembled WGS sequence"/>
</dbReference>
<name>A0A1I6FV82_9RHOB</name>
<dbReference type="InterPro" id="IPR009061">
    <property type="entry name" value="DNA-bd_dom_put_sf"/>
</dbReference>